<dbReference type="AlphaFoldDB" id="A0AAP0FT56"/>
<evidence type="ECO:0000313" key="3">
    <source>
        <dbReference type="Proteomes" id="UP001418222"/>
    </source>
</evidence>
<comment type="caution">
    <text evidence="2">The sequence shown here is derived from an EMBL/GenBank/DDBJ whole genome shotgun (WGS) entry which is preliminary data.</text>
</comment>
<feature type="transmembrane region" description="Helical" evidence="1">
    <location>
        <begin position="46"/>
        <end position="63"/>
    </location>
</feature>
<accession>A0AAP0FT56</accession>
<organism evidence="2 3">
    <name type="scientific">Platanthera zijinensis</name>
    <dbReference type="NCBI Taxonomy" id="2320716"/>
    <lineage>
        <taxon>Eukaryota</taxon>
        <taxon>Viridiplantae</taxon>
        <taxon>Streptophyta</taxon>
        <taxon>Embryophyta</taxon>
        <taxon>Tracheophyta</taxon>
        <taxon>Spermatophyta</taxon>
        <taxon>Magnoliopsida</taxon>
        <taxon>Liliopsida</taxon>
        <taxon>Asparagales</taxon>
        <taxon>Orchidaceae</taxon>
        <taxon>Orchidoideae</taxon>
        <taxon>Orchideae</taxon>
        <taxon>Orchidinae</taxon>
        <taxon>Platanthera</taxon>
    </lineage>
</organism>
<dbReference type="EMBL" id="JBBWWQ010000021">
    <property type="protein sequence ID" value="KAK8913952.1"/>
    <property type="molecule type" value="Genomic_DNA"/>
</dbReference>
<sequence length="179" mass="19759">MDQQSSQSAHTNPSNPAPHIAVPTTLTGAVANPGVTGVGSWRNNSLFFCGLFGVGLFTFNSIASIRRSIHDPWTVAYVAVSYVDILLLYCCFYLVERTAPGEDRRLNRLKKAVWLLASILTLMFACRVATVTIPALAVLIWVMSAITIVGGFYAMFLYKETPEKEDPAAWKNFDAYQKC</sequence>
<dbReference type="InterPro" id="IPR045501">
    <property type="entry name" value="DUF6490"/>
</dbReference>
<reference evidence="2 3" key="1">
    <citation type="journal article" date="2022" name="Nat. Plants">
        <title>Genomes of leafy and leafless Platanthera orchids illuminate the evolution of mycoheterotrophy.</title>
        <authorList>
            <person name="Li M.H."/>
            <person name="Liu K.W."/>
            <person name="Li Z."/>
            <person name="Lu H.C."/>
            <person name="Ye Q.L."/>
            <person name="Zhang D."/>
            <person name="Wang J.Y."/>
            <person name="Li Y.F."/>
            <person name="Zhong Z.M."/>
            <person name="Liu X."/>
            <person name="Yu X."/>
            <person name="Liu D.K."/>
            <person name="Tu X.D."/>
            <person name="Liu B."/>
            <person name="Hao Y."/>
            <person name="Liao X.Y."/>
            <person name="Jiang Y.T."/>
            <person name="Sun W.H."/>
            <person name="Chen J."/>
            <person name="Chen Y.Q."/>
            <person name="Ai Y."/>
            <person name="Zhai J.W."/>
            <person name="Wu S.S."/>
            <person name="Zhou Z."/>
            <person name="Hsiao Y.Y."/>
            <person name="Wu W.L."/>
            <person name="Chen Y.Y."/>
            <person name="Lin Y.F."/>
            <person name="Hsu J.L."/>
            <person name="Li C.Y."/>
            <person name="Wang Z.W."/>
            <person name="Zhao X."/>
            <person name="Zhong W.Y."/>
            <person name="Ma X.K."/>
            <person name="Ma L."/>
            <person name="Huang J."/>
            <person name="Chen G.Z."/>
            <person name="Huang M.Z."/>
            <person name="Huang L."/>
            <person name="Peng D.H."/>
            <person name="Luo Y.B."/>
            <person name="Zou S.Q."/>
            <person name="Chen S.P."/>
            <person name="Lan S."/>
            <person name="Tsai W.C."/>
            <person name="Van de Peer Y."/>
            <person name="Liu Z.J."/>
        </authorList>
    </citation>
    <scope>NUCLEOTIDE SEQUENCE [LARGE SCALE GENOMIC DNA]</scope>
    <source>
        <strain evidence="2">Lor287</strain>
    </source>
</reference>
<keyword evidence="1" id="KW-0812">Transmembrane</keyword>
<name>A0AAP0FT56_9ASPA</name>
<keyword evidence="1" id="KW-1133">Transmembrane helix</keyword>
<proteinExistence type="predicted"/>
<feature type="transmembrane region" description="Helical" evidence="1">
    <location>
        <begin position="115"/>
        <end position="133"/>
    </location>
</feature>
<feature type="transmembrane region" description="Helical" evidence="1">
    <location>
        <begin position="139"/>
        <end position="158"/>
    </location>
</feature>
<keyword evidence="1" id="KW-0472">Membrane</keyword>
<protein>
    <submittedName>
        <fullName evidence="2">Uncharacterized protein</fullName>
    </submittedName>
</protein>
<feature type="transmembrane region" description="Helical" evidence="1">
    <location>
        <begin position="75"/>
        <end position="95"/>
    </location>
</feature>
<dbReference type="Pfam" id="PF20100">
    <property type="entry name" value="DUF6490"/>
    <property type="match status" value="1"/>
</dbReference>
<evidence type="ECO:0000256" key="1">
    <source>
        <dbReference type="SAM" id="Phobius"/>
    </source>
</evidence>
<dbReference type="Proteomes" id="UP001418222">
    <property type="component" value="Unassembled WGS sequence"/>
</dbReference>
<keyword evidence="3" id="KW-1185">Reference proteome</keyword>
<dbReference type="PANTHER" id="PTHR46610:SF20">
    <property type="entry name" value="OS05G0181300 PROTEIN"/>
    <property type="match status" value="1"/>
</dbReference>
<evidence type="ECO:0000313" key="2">
    <source>
        <dbReference type="EMBL" id="KAK8913952.1"/>
    </source>
</evidence>
<dbReference type="PANTHER" id="PTHR46610">
    <property type="entry name" value="OS05G0181300 PROTEIN"/>
    <property type="match status" value="1"/>
</dbReference>
<gene>
    <name evidence="2" type="ORF">KSP39_PZI024295</name>
</gene>